<reference evidence="1" key="2">
    <citation type="journal article" date="2021" name="PeerJ">
        <title>Extensive microbial diversity within the chicken gut microbiome revealed by metagenomics and culture.</title>
        <authorList>
            <person name="Gilroy R."/>
            <person name="Ravi A."/>
            <person name="Getino M."/>
            <person name="Pursley I."/>
            <person name="Horton D.L."/>
            <person name="Alikhan N.F."/>
            <person name="Baker D."/>
            <person name="Gharbi K."/>
            <person name="Hall N."/>
            <person name="Watson M."/>
            <person name="Adriaenssens E.M."/>
            <person name="Foster-Nyarko E."/>
            <person name="Jarju S."/>
            <person name="Secka A."/>
            <person name="Antonio M."/>
            <person name="Oren A."/>
            <person name="Chaudhuri R.R."/>
            <person name="La Ragione R."/>
            <person name="Hildebrand F."/>
            <person name="Pallen M.J."/>
        </authorList>
    </citation>
    <scope>NUCLEOTIDE SEQUENCE</scope>
    <source>
        <strain evidence="1">10192</strain>
    </source>
</reference>
<proteinExistence type="predicted"/>
<evidence type="ECO:0000313" key="1">
    <source>
        <dbReference type="EMBL" id="MBO8431366.1"/>
    </source>
</evidence>
<organism evidence="1 2">
    <name type="scientific">Candidatus Scatousia excrementipullorum</name>
    <dbReference type="NCBI Taxonomy" id="2840936"/>
    <lineage>
        <taxon>Bacteria</taxon>
        <taxon>Candidatus Scatousia</taxon>
    </lineage>
</organism>
<dbReference type="EMBL" id="JADIND010000187">
    <property type="protein sequence ID" value="MBO8431366.1"/>
    <property type="molecule type" value="Genomic_DNA"/>
</dbReference>
<reference evidence="1" key="1">
    <citation type="submission" date="2020-10" db="EMBL/GenBank/DDBJ databases">
        <authorList>
            <person name="Gilroy R."/>
        </authorList>
    </citation>
    <scope>NUCLEOTIDE SEQUENCE</scope>
    <source>
        <strain evidence="1">10192</strain>
    </source>
</reference>
<comment type="caution">
    <text evidence="1">The sequence shown here is derived from an EMBL/GenBank/DDBJ whole genome shotgun (WGS) entry which is preliminary data.</text>
</comment>
<dbReference type="Proteomes" id="UP000823632">
    <property type="component" value="Unassembled WGS sequence"/>
</dbReference>
<sequence>MRFESRASEFTKYIYVKQRGKVSDLRSKFANEEIQNALYSRTIKIPLNDFSRDNWQLTKEGAEDIKLFYKKPNLASRISSFFFWMCGFDGKL</sequence>
<name>A0A9D9DPW4_9BACT</name>
<accession>A0A9D9DPW4</accession>
<gene>
    <name evidence="1" type="ORF">IAC76_08275</name>
</gene>
<protein>
    <submittedName>
        <fullName evidence="1">Uncharacterized protein</fullName>
    </submittedName>
</protein>
<dbReference type="AlphaFoldDB" id="A0A9D9DPW4"/>
<evidence type="ECO:0000313" key="2">
    <source>
        <dbReference type="Proteomes" id="UP000823632"/>
    </source>
</evidence>